<dbReference type="InterPro" id="IPR006464">
    <property type="entry name" value="AcTrfase_RimI/Ard1"/>
</dbReference>
<dbReference type="AlphaFoldDB" id="B1XX00"/>
<evidence type="ECO:0000256" key="4">
    <source>
        <dbReference type="ARBA" id="ARBA00023315"/>
    </source>
</evidence>
<dbReference type="CDD" id="cd04301">
    <property type="entry name" value="NAT_SF"/>
    <property type="match status" value="1"/>
</dbReference>
<proteinExistence type="inferred from homology"/>
<dbReference type="InterPro" id="IPR043690">
    <property type="entry name" value="RimI"/>
</dbReference>
<dbReference type="SUPFAM" id="SSF55729">
    <property type="entry name" value="Acyl-CoA N-acyltransferases (Nat)"/>
    <property type="match status" value="1"/>
</dbReference>
<reference evidence="7 8" key="1">
    <citation type="submission" date="2008-03" db="EMBL/GenBank/DDBJ databases">
        <title>Complete sequence of Leptothrix cholodnii SP-6.</title>
        <authorList>
            <consortium name="US DOE Joint Genome Institute"/>
            <person name="Copeland A."/>
            <person name="Lucas S."/>
            <person name="Lapidus A."/>
            <person name="Glavina del Rio T."/>
            <person name="Dalin E."/>
            <person name="Tice H."/>
            <person name="Bruce D."/>
            <person name="Goodwin L."/>
            <person name="Pitluck S."/>
            <person name="Chertkov O."/>
            <person name="Brettin T."/>
            <person name="Detter J.C."/>
            <person name="Han C."/>
            <person name="Kuske C.R."/>
            <person name="Schmutz J."/>
            <person name="Larimer F."/>
            <person name="Land M."/>
            <person name="Hauser L."/>
            <person name="Kyrpides N."/>
            <person name="Lykidis A."/>
            <person name="Emerson D."/>
            <person name="Richardson P."/>
        </authorList>
    </citation>
    <scope>NUCLEOTIDE SEQUENCE [LARGE SCALE GENOMIC DNA]</scope>
    <source>
        <strain evidence="8">ATCC 51168 / LMG 8142 / SP-6</strain>
    </source>
</reference>
<evidence type="ECO:0000256" key="3">
    <source>
        <dbReference type="ARBA" id="ARBA00022679"/>
    </source>
</evidence>
<dbReference type="HOGENOM" id="CLU_013985_23_2_4"/>
<dbReference type="STRING" id="395495.Lcho_0371"/>
<keyword evidence="8" id="KW-1185">Reference proteome</keyword>
<evidence type="ECO:0000256" key="5">
    <source>
        <dbReference type="HAMAP-Rule" id="MF_02210"/>
    </source>
</evidence>
<organism evidence="7 8">
    <name type="scientific">Leptothrix cholodnii (strain ATCC 51168 / LMG 8142 / SP-6)</name>
    <name type="common">Leptothrix discophora (strain SP-6)</name>
    <dbReference type="NCBI Taxonomy" id="395495"/>
    <lineage>
        <taxon>Bacteria</taxon>
        <taxon>Pseudomonadati</taxon>
        <taxon>Pseudomonadota</taxon>
        <taxon>Betaproteobacteria</taxon>
        <taxon>Burkholderiales</taxon>
        <taxon>Sphaerotilaceae</taxon>
        <taxon>Leptothrix</taxon>
    </lineage>
</organism>
<dbReference type="eggNOG" id="COG0456">
    <property type="taxonomic scope" value="Bacteria"/>
</dbReference>
<name>B1XX00_LEPCP</name>
<dbReference type="OrthoDB" id="9796919at2"/>
<evidence type="ECO:0000256" key="2">
    <source>
        <dbReference type="ARBA" id="ARBA00022490"/>
    </source>
</evidence>
<dbReference type="Pfam" id="PF00583">
    <property type="entry name" value="Acetyltransf_1"/>
    <property type="match status" value="1"/>
</dbReference>
<dbReference type="EMBL" id="CP001013">
    <property type="protein sequence ID" value="ACB32646.1"/>
    <property type="molecule type" value="Genomic_DNA"/>
</dbReference>
<dbReference type="InterPro" id="IPR050680">
    <property type="entry name" value="YpeA/RimI_acetyltransf"/>
</dbReference>
<dbReference type="InterPro" id="IPR000182">
    <property type="entry name" value="GNAT_dom"/>
</dbReference>
<comment type="function">
    <text evidence="5">Acetylates the N-terminal alanine of ribosomal protein bS18.</text>
</comment>
<feature type="domain" description="N-acetyltransferase" evidence="6">
    <location>
        <begin position="12"/>
        <end position="159"/>
    </location>
</feature>
<dbReference type="PANTHER" id="PTHR43420:SF44">
    <property type="entry name" value="ACETYLTRANSFERASE YPEA"/>
    <property type="match status" value="1"/>
</dbReference>
<comment type="caution">
    <text evidence="5">Lacks conserved residue(s) required for the propagation of feature annotation.</text>
</comment>
<dbReference type="GO" id="GO:0005737">
    <property type="term" value="C:cytoplasm"/>
    <property type="evidence" value="ECO:0007669"/>
    <property type="project" value="UniProtKB-SubCell"/>
</dbReference>
<dbReference type="InterPro" id="IPR016181">
    <property type="entry name" value="Acyl_CoA_acyltransferase"/>
</dbReference>
<feature type="binding site" evidence="5">
    <location>
        <position position="119"/>
    </location>
    <ligand>
        <name>acetyl-CoA</name>
        <dbReference type="ChEBI" id="CHEBI:57288"/>
    </ligand>
</feature>
<dbReference type="Proteomes" id="UP000001693">
    <property type="component" value="Chromosome"/>
</dbReference>
<dbReference type="HAMAP" id="MF_02210">
    <property type="entry name" value="RimI"/>
    <property type="match status" value="1"/>
</dbReference>
<dbReference type="NCBIfam" id="TIGR01575">
    <property type="entry name" value="rimI"/>
    <property type="match status" value="1"/>
</dbReference>
<keyword evidence="3 5" id="KW-0808">Transferase</keyword>
<dbReference type="PROSITE" id="PS51186">
    <property type="entry name" value="GNAT"/>
    <property type="match status" value="1"/>
</dbReference>
<comment type="subcellular location">
    <subcellularLocation>
        <location evidence="5">Cytoplasm</location>
    </subcellularLocation>
</comment>
<dbReference type="EC" id="2.3.1.266" evidence="5"/>
<feature type="active site" description="Proton acceptor" evidence="5">
    <location>
        <position position="114"/>
    </location>
</feature>
<dbReference type="Gene3D" id="3.40.630.30">
    <property type="match status" value="1"/>
</dbReference>
<dbReference type="GO" id="GO:0008999">
    <property type="term" value="F:protein-N-terminal-alanine acetyltransferase activity"/>
    <property type="evidence" value="ECO:0007669"/>
    <property type="project" value="UniProtKB-UniRule"/>
</dbReference>
<evidence type="ECO:0000313" key="7">
    <source>
        <dbReference type="EMBL" id="ACB32646.1"/>
    </source>
</evidence>
<dbReference type="PANTHER" id="PTHR43420">
    <property type="entry name" value="ACETYLTRANSFERASE"/>
    <property type="match status" value="1"/>
</dbReference>
<evidence type="ECO:0000256" key="1">
    <source>
        <dbReference type="ARBA" id="ARBA00005395"/>
    </source>
</evidence>
<gene>
    <name evidence="5" type="primary">rimI</name>
    <name evidence="7" type="ordered locus">Lcho_0371</name>
</gene>
<protein>
    <recommendedName>
        <fullName evidence="5">[Ribosomal protein bS18]-alanine N-acetyltransferase</fullName>
        <ecNumber evidence="5">2.3.1.266</ecNumber>
    </recommendedName>
</protein>
<comment type="similarity">
    <text evidence="1 5">Belongs to the acetyltransferase family. RimI subfamily.</text>
</comment>
<dbReference type="RefSeq" id="WP_012345408.1">
    <property type="nucleotide sequence ID" value="NC_010524.1"/>
</dbReference>
<evidence type="ECO:0000313" key="8">
    <source>
        <dbReference type="Proteomes" id="UP000001693"/>
    </source>
</evidence>
<comment type="catalytic activity">
    <reaction evidence="5">
        <text>N-terminal L-alanyl-[ribosomal protein bS18] + acetyl-CoA = N-terminal N(alpha)-acetyl-L-alanyl-[ribosomal protein bS18] + CoA + H(+)</text>
        <dbReference type="Rhea" id="RHEA:43756"/>
        <dbReference type="Rhea" id="RHEA-COMP:10676"/>
        <dbReference type="Rhea" id="RHEA-COMP:10677"/>
        <dbReference type="ChEBI" id="CHEBI:15378"/>
        <dbReference type="ChEBI" id="CHEBI:57287"/>
        <dbReference type="ChEBI" id="CHEBI:57288"/>
        <dbReference type="ChEBI" id="CHEBI:64718"/>
        <dbReference type="ChEBI" id="CHEBI:83683"/>
        <dbReference type="EC" id="2.3.1.266"/>
    </reaction>
</comment>
<feature type="active site" description="Proton donor" evidence="5">
    <location>
        <position position="126"/>
    </location>
</feature>
<evidence type="ECO:0000259" key="6">
    <source>
        <dbReference type="PROSITE" id="PS51186"/>
    </source>
</evidence>
<keyword evidence="4 5" id="KW-0012">Acyltransferase</keyword>
<accession>B1XX00</accession>
<keyword evidence="2 5" id="KW-0963">Cytoplasm</keyword>
<sequence>MSARASNWPAAPILRSIGIEHLDQVMAIELQAYPFPWSRGNFVDALAAGYLAQCLQAPSGELLAYQFAMAGFEEWHLLNLTVAPAHQGQGHGLRLLDTLAQHTRATGAHFLWLEVRPSNLRARALYHRFGFEQIGLRRAYYPDTGGRREDALVLRWRAGAAEAADAVD</sequence>
<dbReference type="KEGG" id="lch:Lcho_0371"/>